<dbReference type="InParanoid" id="A0A067PGV6"/>
<proteinExistence type="predicted"/>
<evidence type="ECO:0000313" key="3">
    <source>
        <dbReference type="Proteomes" id="UP000027265"/>
    </source>
</evidence>
<feature type="region of interest" description="Disordered" evidence="1">
    <location>
        <begin position="31"/>
        <end position="86"/>
    </location>
</feature>
<dbReference type="AlphaFoldDB" id="A0A067PGV6"/>
<dbReference type="EMBL" id="KL197736">
    <property type="protein sequence ID" value="KDQ53060.1"/>
    <property type="molecule type" value="Genomic_DNA"/>
</dbReference>
<accession>A0A067PGV6</accession>
<name>A0A067PGV6_9AGAM</name>
<dbReference type="Proteomes" id="UP000027265">
    <property type="component" value="Unassembled WGS sequence"/>
</dbReference>
<dbReference type="STRING" id="933084.A0A067PGV6"/>
<sequence>MEPLAEKSYPAVTATIKAEYLIAYNQPIDIPDDDAAEATTSHTTSHTRNARDGQGGSKRLTGAQRKKLAKEEKKERKGANKGRRWG</sequence>
<keyword evidence="3" id="KW-1185">Reference proteome</keyword>
<dbReference type="HOGENOM" id="CLU_2498173_0_0_1"/>
<protein>
    <submittedName>
        <fullName evidence="2">Uncharacterized protein</fullName>
    </submittedName>
</protein>
<reference evidence="3" key="1">
    <citation type="journal article" date="2014" name="Proc. Natl. Acad. Sci. U.S.A.">
        <title>Extensive sampling of basidiomycete genomes demonstrates inadequacy of the white-rot/brown-rot paradigm for wood decay fungi.</title>
        <authorList>
            <person name="Riley R."/>
            <person name="Salamov A.A."/>
            <person name="Brown D.W."/>
            <person name="Nagy L.G."/>
            <person name="Floudas D."/>
            <person name="Held B.W."/>
            <person name="Levasseur A."/>
            <person name="Lombard V."/>
            <person name="Morin E."/>
            <person name="Otillar R."/>
            <person name="Lindquist E.A."/>
            <person name="Sun H."/>
            <person name="LaButti K.M."/>
            <person name="Schmutz J."/>
            <person name="Jabbour D."/>
            <person name="Luo H."/>
            <person name="Baker S.E."/>
            <person name="Pisabarro A.G."/>
            <person name="Walton J.D."/>
            <person name="Blanchette R.A."/>
            <person name="Henrissat B."/>
            <person name="Martin F."/>
            <person name="Cullen D."/>
            <person name="Hibbett D.S."/>
            <person name="Grigoriev I.V."/>
        </authorList>
    </citation>
    <scope>NUCLEOTIDE SEQUENCE [LARGE SCALE GENOMIC DNA]</scope>
    <source>
        <strain evidence="3">MUCL 33604</strain>
    </source>
</reference>
<evidence type="ECO:0000313" key="2">
    <source>
        <dbReference type="EMBL" id="KDQ53060.1"/>
    </source>
</evidence>
<feature type="compositionally biased region" description="Basic and acidic residues" evidence="1">
    <location>
        <begin position="69"/>
        <end position="78"/>
    </location>
</feature>
<organism evidence="2 3">
    <name type="scientific">Jaapia argillacea MUCL 33604</name>
    <dbReference type="NCBI Taxonomy" id="933084"/>
    <lineage>
        <taxon>Eukaryota</taxon>
        <taxon>Fungi</taxon>
        <taxon>Dikarya</taxon>
        <taxon>Basidiomycota</taxon>
        <taxon>Agaricomycotina</taxon>
        <taxon>Agaricomycetes</taxon>
        <taxon>Agaricomycetidae</taxon>
        <taxon>Jaapiales</taxon>
        <taxon>Jaapiaceae</taxon>
        <taxon>Jaapia</taxon>
    </lineage>
</organism>
<gene>
    <name evidence="2" type="ORF">JAAARDRAFT_444106</name>
</gene>
<evidence type="ECO:0000256" key="1">
    <source>
        <dbReference type="SAM" id="MobiDB-lite"/>
    </source>
</evidence>